<gene>
    <name evidence="1" type="ORF">HRAG_00257</name>
</gene>
<dbReference type="HOGENOM" id="CLU_067071_0_0_7"/>
<sequence>MPKHENQTQAKAQKSQRPIITGGGGISIYPSSKILELDFDKVIVGTFTGLYEISEQLESMGISKAKIDVGYIELSVKARIAFLQDFAKISQHLEGSVAELGVYRGDFARYINESFRDKTLYLFDTFEGFTHSDVSKDSAMAHSLGAKHFANTSVELVLSKMPYKERCVIKKGWFPQSAVGLENERFCFVNLDCDLYEPILAGLRYFYPKMVKGGVILCHEYFSQGYVGVREAVMEFIAESSDEIYTLPIGDNLSIALIKT</sequence>
<dbReference type="Pfam" id="PF05711">
    <property type="entry name" value="TylF"/>
    <property type="match status" value="1"/>
</dbReference>
<dbReference type="InterPro" id="IPR029063">
    <property type="entry name" value="SAM-dependent_MTases_sf"/>
</dbReference>
<dbReference type="AlphaFoldDB" id="C3XDW1"/>
<proteinExistence type="predicted"/>
<dbReference type="PANTHER" id="PTHR40036:SF1">
    <property type="entry name" value="MACROCIN O-METHYLTRANSFERASE"/>
    <property type="match status" value="1"/>
</dbReference>
<organism evidence="1 2">
    <name type="scientific">Helicobacter bilis ATCC 43879</name>
    <dbReference type="NCBI Taxonomy" id="613026"/>
    <lineage>
        <taxon>Bacteria</taxon>
        <taxon>Pseudomonadati</taxon>
        <taxon>Campylobacterota</taxon>
        <taxon>Epsilonproteobacteria</taxon>
        <taxon>Campylobacterales</taxon>
        <taxon>Helicobacteraceae</taxon>
        <taxon>Helicobacter</taxon>
    </lineage>
</organism>
<dbReference type="eggNOG" id="COG4122">
    <property type="taxonomic scope" value="Bacteria"/>
</dbReference>
<evidence type="ECO:0000313" key="2">
    <source>
        <dbReference type="Proteomes" id="UP000005085"/>
    </source>
</evidence>
<dbReference type="InterPro" id="IPR008884">
    <property type="entry name" value="TylF_MeTrfase"/>
</dbReference>
<comment type="caution">
    <text evidence="1">The sequence shown here is derived from an EMBL/GenBank/DDBJ whole genome shotgun (WGS) entry which is preliminary data.</text>
</comment>
<evidence type="ECO:0008006" key="3">
    <source>
        <dbReference type="Google" id="ProtNLM"/>
    </source>
</evidence>
<dbReference type="EMBL" id="ACDN02000006">
    <property type="protein sequence ID" value="EEO23200.1"/>
    <property type="molecule type" value="Genomic_DNA"/>
</dbReference>
<dbReference type="PANTHER" id="PTHR40036">
    <property type="entry name" value="MACROCIN O-METHYLTRANSFERASE"/>
    <property type="match status" value="1"/>
</dbReference>
<dbReference type="RefSeq" id="WP_005216913.1">
    <property type="nucleotide sequence ID" value="NZ_KI392032.1"/>
</dbReference>
<evidence type="ECO:0000313" key="1">
    <source>
        <dbReference type="EMBL" id="EEO23200.1"/>
    </source>
</evidence>
<dbReference type="Gene3D" id="3.40.50.150">
    <property type="entry name" value="Vaccinia Virus protein VP39"/>
    <property type="match status" value="1"/>
</dbReference>
<name>C3XDW1_9HELI</name>
<accession>C3XDW1</accession>
<dbReference type="Proteomes" id="UP000005085">
    <property type="component" value="Unassembled WGS sequence"/>
</dbReference>
<protein>
    <recommendedName>
        <fullName evidence="3">Methyltransferase</fullName>
    </recommendedName>
</protein>
<keyword evidence="2" id="KW-1185">Reference proteome</keyword>
<reference evidence="1 2" key="1">
    <citation type="journal article" date="2014" name="Genome Announc.">
        <title>Draft genome sequences of six enterohepatic helicobacter species isolated from humans and one from rhesus macaques.</title>
        <authorList>
            <person name="Shen Z."/>
            <person name="Sheh A."/>
            <person name="Young S.K."/>
            <person name="Abouelliel A."/>
            <person name="Ward D.V."/>
            <person name="Earl A.M."/>
            <person name="Fox J.G."/>
        </authorList>
    </citation>
    <scope>NUCLEOTIDE SEQUENCE [LARGE SCALE GENOMIC DNA]</scope>
    <source>
        <strain evidence="1 2">ATCC 43879</strain>
    </source>
</reference>